<evidence type="ECO:0000313" key="2">
    <source>
        <dbReference type="EMBL" id="KAH0936279.1"/>
    </source>
</evidence>
<name>A0ABQ8E3U6_BRANA</name>
<accession>A0ABQ8E3U6</accession>
<keyword evidence="3" id="KW-1185">Reference proteome</keyword>
<sequence>MTFDPLSKIYFYLAMVRYSTFFEYWQLLYIKVLAALTSYKDILRQPYKLEEIFIHSCHNLYRDSLSSTLWTCYNHELSSWNLYSFHFNMRQEFIYLRIYVSFFSPLAKVKDEQQNGSLELSNSKDTQRANDSFINMAAGANEEATHGGETDDKKPLLPR</sequence>
<organism evidence="2 3">
    <name type="scientific">Brassica napus</name>
    <name type="common">Rape</name>
    <dbReference type="NCBI Taxonomy" id="3708"/>
    <lineage>
        <taxon>Eukaryota</taxon>
        <taxon>Viridiplantae</taxon>
        <taxon>Streptophyta</taxon>
        <taxon>Embryophyta</taxon>
        <taxon>Tracheophyta</taxon>
        <taxon>Spermatophyta</taxon>
        <taxon>Magnoliopsida</taxon>
        <taxon>eudicotyledons</taxon>
        <taxon>Gunneridae</taxon>
        <taxon>Pentapetalae</taxon>
        <taxon>rosids</taxon>
        <taxon>malvids</taxon>
        <taxon>Brassicales</taxon>
        <taxon>Brassicaceae</taxon>
        <taxon>Brassiceae</taxon>
        <taxon>Brassica</taxon>
    </lineage>
</organism>
<reference evidence="2 3" key="1">
    <citation type="submission" date="2021-05" db="EMBL/GenBank/DDBJ databases">
        <title>Genome Assembly of Synthetic Allotetraploid Brassica napus Reveals Homoeologous Exchanges between Subgenomes.</title>
        <authorList>
            <person name="Davis J.T."/>
        </authorList>
    </citation>
    <scope>NUCLEOTIDE SEQUENCE [LARGE SCALE GENOMIC DNA]</scope>
    <source>
        <strain evidence="3">cv. Da-Ae</strain>
        <tissue evidence="2">Seedling</tissue>
    </source>
</reference>
<gene>
    <name evidence="2" type="ORF">HID58_013396</name>
</gene>
<dbReference type="EMBL" id="JAGKQM010000003">
    <property type="protein sequence ID" value="KAH0936279.1"/>
    <property type="molecule type" value="Genomic_DNA"/>
</dbReference>
<feature type="region of interest" description="Disordered" evidence="1">
    <location>
        <begin position="140"/>
        <end position="159"/>
    </location>
</feature>
<protein>
    <submittedName>
        <fullName evidence="2">Uncharacterized protein</fullName>
    </submittedName>
</protein>
<dbReference type="Proteomes" id="UP000824890">
    <property type="component" value="Unassembled WGS sequence"/>
</dbReference>
<feature type="compositionally biased region" description="Basic and acidic residues" evidence="1">
    <location>
        <begin position="143"/>
        <end position="159"/>
    </location>
</feature>
<evidence type="ECO:0000256" key="1">
    <source>
        <dbReference type="SAM" id="MobiDB-lite"/>
    </source>
</evidence>
<comment type="caution">
    <text evidence="2">The sequence shown here is derived from an EMBL/GenBank/DDBJ whole genome shotgun (WGS) entry which is preliminary data.</text>
</comment>
<evidence type="ECO:0000313" key="3">
    <source>
        <dbReference type="Proteomes" id="UP000824890"/>
    </source>
</evidence>
<proteinExistence type="predicted"/>